<keyword evidence="3" id="KW-1185">Reference proteome</keyword>
<reference evidence="2" key="1">
    <citation type="submission" date="2021-02" db="EMBL/GenBank/DDBJ databases">
        <authorList>
            <person name="Nowell W R."/>
        </authorList>
    </citation>
    <scope>NUCLEOTIDE SEQUENCE</scope>
</reference>
<evidence type="ECO:0000256" key="1">
    <source>
        <dbReference type="ARBA" id="ARBA00006545"/>
    </source>
</evidence>
<comment type="caution">
    <text evidence="2">The sequence shown here is derived from an EMBL/GenBank/DDBJ whole genome shotgun (WGS) entry which is preliminary data.</text>
</comment>
<dbReference type="PANTHER" id="PTHR16166:SF93">
    <property type="entry name" value="INTERMEMBRANE LIPID TRANSFER PROTEIN VPS13"/>
    <property type="match status" value="1"/>
</dbReference>
<dbReference type="GO" id="GO:0045053">
    <property type="term" value="P:protein retention in Golgi apparatus"/>
    <property type="evidence" value="ECO:0007669"/>
    <property type="project" value="TreeGrafter"/>
</dbReference>
<dbReference type="EMBL" id="CAJNOL010010227">
    <property type="protein sequence ID" value="CAF1648366.1"/>
    <property type="molecule type" value="Genomic_DNA"/>
</dbReference>
<evidence type="ECO:0000313" key="3">
    <source>
        <dbReference type="Proteomes" id="UP000663870"/>
    </source>
</evidence>
<evidence type="ECO:0000313" key="2">
    <source>
        <dbReference type="EMBL" id="CAF1648366.1"/>
    </source>
</evidence>
<name>A0A816EJI4_9BILA</name>
<feature type="non-terminal residue" evidence="2">
    <location>
        <position position="1"/>
    </location>
</feature>
<organism evidence="2 3">
    <name type="scientific">Rotaria sordida</name>
    <dbReference type="NCBI Taxonomy" id="392033"/>
    <lineage>
        <taxon>Eukaryota</taxon>
        <taxon>Metazoa</taxon>
        <taxon>Spiralia</taxon>
        <taxon>Gnathifera</taxon>
        <taxon>Rotifera</taxon>
        <taxon>Eurotatoria</taxon>
        <taxon>Bdelloidea</taxon>
        <taxon>Philodinida</taxon>
        <taxon>Philodinidae</taxon>
        <taxon>Rotaria</taxon>
    </lineage>
</organism>
<sequence>GDFWFTKEFEKQNNVTETSPMQQNIITEEEIQKPLVQQLILSLETIEIKLEVGLGSVTKSVVAMCLSNLTTDIENWSSKMNVTSSVNIEAALYNEHTLTWEPLIEPTMDSDGLRFIPWSLTYTVSSTFPSSKSKTVILLCFDQLLNITMTKSGVELLQRLSALFNDVYNKRLPPSDDDDDQPMLSLLNQTGQKITISNLDGLQFTNDLSIKSITLQQNDSIPLNIWYEHQTFGRLSVIDEQNRQRRREFSVQTGDVKKTVSINRTLQQNDRRRIILSSIVRIYNHTKLPLLILNTDPMNSKKDEQVKNFFSFDWKKEILTETKLKLKNGKQADFIVFKETMDAYSENTDELGGFSFNIYIQPALHLTSLLPIDVECSIDNVEQFDLKPSELYLATSGSKTSSLIFTIPSYDNIKWISDPVDLKVQG</sequence>
<comment type="similarity">
    <text evidence="1">Belongs to the VPS13 family.</text>
</comment>
<accession>A0A816EJI4</accession>
<protein>
    <submittedName>
        <fullName evidence="2">Uncharacterized protein</fullName>
    </submittedName>
</protein>
<proteinExistence type="inferred from homology"/>
<gene>
    <name evidence="2" type="ORF">JXQ802_LOCUS54215</name>
</gene>
<dbReference type="Proteomes" id="UP000663870">
    <property type="component" value="Unassembled WGS sequence"/>
</dbReference>
<dbReference type="GO" id="GO:0006623">
    <property type="term" value="P:protein targeting to vacuole"/>
    <property type="evidence" value="ECO:0007669"/>
    <property type="project" value="TreeGrafter"/>
</dbReference>
<dbReference type="PANTHER" id="PTHR16166">
    <property type="entry name" value="VACUOLAR PROTEIN SORTING-ASSOCIATED PROTEIN VPS13"/>
    <property type="match status" value="1"/>
</dbReference>
<dbReference type="InterPro" id="IPR026847">
    <property type="entry name" value="VPS13"/>
</dbReference>
<dbReference type="AlphaFoldDB" id="A0A816EJI4"/>